<name>A0A6S6U1G7_9GAMM</name>
<sequence>MRGMVPNDPLTHVSDFQFAVIYAPRKKRTRFPASCVTLFDSLEEAAAAEAPDKKRYAAKVHGPSKSSEGQFIYYLQNWL</sequence>
<dbReference type="AlphaFoldDB" id="A0A6S6U1G7"/>
<organism evidence="1">
    <name type="scientific">uncultured Thiotrichaceae bacterium</name>
    <dbReference type="NCBI Taxonomy" id="298394"/>
    <lineage>
        <taxon>Bacteria</taxon>
        <taxon>Pseudomonadati</taxon>
        <taxon>Pseudomonadota</taxon>
        <taxon>Gammaproteobacteria</taxon>
        <taxon>Thiotrichales</taxon>
        <taxon>Thiotrichaceae</taxon>
        <taxon>environmental samples</taxon>
    </lineage>
</organism>
<gene>
    <name evidence="1" type="ORF">HELGO_WM24749</name>
</gene>
<accession>A0A6S6U1G7</accession>
<reference evidence="1" key="1">
    <citation type="submission" date="2020-01" db="EMBL/GenBank/DDBJ databases">
        <authorList>
            <person name="Meier V. D."/>
            <person name="Meier V D."/>
        </authorList>
    </citation>
    <scope>NUCLEOTIDE SEQUENCE</scope>
    <source>
        <strain evidence="1">HLG_WM_MAG_07</strain>
    </source>
</reference>
<evidence type="ECO:0000313" key="1">
    <source>
        <dbReference type="EMBL" id="CAA6826742.1"/>
    </source>
</evidence>
<dbReference type="EMBL" id="CACVAY010000136">
    <property type="protein sequence ID" value="CAA6826742.1"/>
    <property type="molecule type" value="Genomic_DNA"/>
</dbReference>
<protein>
    <submittedName>
        <fullName evidence="1">Uncharacterized protein</fullName>
    </submittedName>
</protein>
<proteinExistence type="predicted"/>